<keyword evidence="11" id="KW-0411">Iron-sulfur</keyword>
<keyword evidence="8" id="KW-0249">Electron transport</keyword>
<dbReference type="PANTHER" id="PTHR10134">
    <property type="entry name" value="CYTOCHROME B-C1 COMPLEX SUBUNIT RIESKE, MITOCHONDRIAL"/>
    <property type="match status" value="1"/>
</dbReference>
<keyword evidence="12 15" id="KW-0472">Membrane</keyword>
<dbReference type="PROSITE" id="PS51318">
    <property type="entry name" value="TAT"/>
    <property type="match status" value="1"/>
</dbReference>
<evidence type="ECO:0000256" key="4">
    <source>
        <dbReference type="ARBA" id="ARBA00022692"/>
    </source>
</evidence>
<feature type="transmembrane region" description="Helical" evidence="15">
    <location>
        <begin position="9"/>
        <end position="29"/>
    </location>
</feature>
<dbReference type="PROSITE" id="PS51296">
    <property type="entry name" value="RIESKE"/>
    <property type="match status" value="1"/>
</dbReference>
<dbReference type="GO" id="GO:0008121">
    <property type="term" value="F:quinol-cytochrome-c reductase activity"/>
    <property type="evidence" value="ECO:0007669"/>
    <property type="project" value="InterPro"/>
</dbReference>
<keyword evidence="4 15" id="KW-0812">Transmembrane</keyword>
<evidence type="ECO:0000256" key="5">
    <source>
        <dbReference type="ARBA" id="ARBA00022714"/>
    </source>
</evidence>
<dbReference type="InterPro" id="IPR019546">
    <property type="entry name" value="TAT_signal_bac_arc"/>
</dbReference>
<dbReference type="InterPro" id="IPR036922">
    <property type="entry name" value="Rieske_2Fe-2S_sf"/>
</dbReference>
<keyword evidence="3" id="KW-0500">Molybdenum</keyword>
<dbReference type="NCBIfam" id="TIGR01409">
    <property type="entry name" value="TAT_signal_seq"/>
    <property type="match status" value="1"/>
</dbReference>
<evidence type="ECO:0000256" key="2">
    <source>
        <dbReference type="ARBA" id="ARBA00022448"/>
    </source>
</evidence>
<evidence type="ECO:0000256" key="7">
    <source>
        <dbReference type="ARBA" id="ARBA00022967"/>
    </source>
</evidence>
<dbReference type="SUPFAM" id="SSF50022">
    <property type="entry name" value="ISP domain"/>
    <property type="match status" value="1"/>
</dbReference>
<evidence type="ECO:0000313" key="17">
    <source>
        <dbReference type="EMBL" id="TLD96346.1"/>
    </source>
</evidence>
<keyword evidence="6" id="KW-0479">Metal-binding</keyword>
<dbReference type="AlphaFoldDB" id="A0A4U8T989"/>
<evidence type="ECO:0000256" key="15">
    <source>
        <dbReference type="SAM" id="Phobius"/>
    </source>
</evidence>
<evidence type="ECO:0000256" key="11">
    <source>
        <dbReference type="ARBA" id="ARBA00023014"/>
    </source>
</evidence>
<evidence type="ECO:0000256" key="14">
    <source>
        <dbReference type="RuleBase" id="RU004497"/>
    </source>
</evidence>
<evidence type="ECO:0000256" key="1">
    <source>
        <dbReference type="ARBA" id="ARBA00010651"/>
    </source>
</evidence>
<name>A0A4U8T989_9HELI</name>
<evidence type="ECO:0000256" key="3">
    <source>
        <dbReference type="ARBA" id="ARBA00022505"/>
    </source>
</evidence>
<reference evidence="17 18" key="1">
    <citation type="journal article" date="2014" name="Genome Announc.">
        <title>Draft genome sequences of eight enterohepatic helicobacter species isolated from both laboratory and wild rodents.</title>
        <authorList>
            <person name="Sheh A."/>
            <person name="Shen Z."/>
            <person name="Fox J.G."/>
        </authorList>
    </citation>
    <scope>NUCLEOTIDE SEQUENCE [LARGE SCALE GENOMIC DNA]</scope>
    <source>
        <strain evidence="17 18">MIT 09-6949</strain>
    </source>
</reference>
<sequence length="169" mass="18160">MQDTKRRDFLGMALGGVAAVGAVASLYAMKRSWDPLPSVVSAGFTTFDLSALQEGILHTVEWRGKPVYILKKLANAQKVEGRDFEVGGALYTVGIQICTHLGCIPSFNQASQEFACACHGGRFDASGVNEAGTPPPRPMDIPPFKIDGTKMVLGEEGQEYKALLEVKKA</sequence>
<comment type="similarity">
    <text evidence="1">Belongs to the Rieske iron-sulfur protein family.</text>
</comment>
<dbReference type="EMBL" id="JRPR02000004">
    <property type="protein sequence ID" value="TLD96346.1"/>
    <property type="molecule type" value="Genomic_DNA"/>
</dbReference>
<evidence type="ECO:0000256" key="9">
    <source>
        <dbReference type="ARBA" id="ARBA00022989"/>
    </source>
</evidence>
<dbReference type="InterPro" id="IPR014349">
    <property type="entry name" value="Rieske_Fe-S_prot"/>
</dbReference>
<keyword evidence="13" id="KW-1015">Disulfide bond</keyword>
<accession>A0A4U8T989</accession>
<proteinExistence type="inferred from homology"/>
<dbReference type="InterPro" id="IPR006311">
    <property type="entry name" value="TAT_signal"/>
</dbReference>
<comment type="subunit">
    <text evidence="14">The main subunits of complex b-c1 are: cytochrome b, cytochrome c1 and the Rieske protein.</text>
</comment>
<keyword evidence="17" id="KW-0560">Oxidoreductase</keyword>
<dbReference type="GO" id="GO:0046872">
    <property type="term" value="F:metal ion binding"/>
    <property type="evidence" value="ECO:0007669"/>
    <property type="project" value="UniProtKB-KW"/>
</dbReference>
<keyword evidence="9 15" id="KW-1133">Transmembrane helix</keyword>
<evidence type="ECO:0000256" key="13">
    <source>
        <dbReference type="ARBA" id="ARBA00023157"/>
    </source>
</evidence>
<dbReference type="Pfam" id="PF00355">
    <property type="entry name" value="Rieske"/>
    <property type="match status" value="1"/>
</dbReference>
<dbReference type="RefSeq" id="WP_034354243.1">
    <property type="nucleotide sequence ID" value="NZ_JRPR02000004.1"/>
</dbReference>
<dbReference type="Gene3D" id="2.102.10.10">
    <property type="entry name" value="Rieske [2Fe-2S] iron-sulphur domain"/>
    <property type="match status" value="1"/>
</dbReference>
<evidence type="ECO:0000259" key="16">
    <source>
        <dbReference type="PROSITE" id="PS51296"/>
    </source>
</evidence>
<dbReference type="InterPro" id="IPR006317">
    <property type="entry name" value="Ubiquinol_cyt_c_Rdtase_Fe-S-su"/>
</dbReference>
<keyword evidence="18" id="KW-1185">Reference proteome</keyword>
<comment type="caution">
    <text evidence="17">The sequence shown here is derived from an EMBL/GenBank/DDBJ whole genome shotgun (WGS) entry which is preliminary data.</text>
</comment>
<dbReference type="OrthoDB" id="9767869at2"/>
<dbReference type="Pfam" id="PF10399">
    <property type="entry name" value="UCR_Fe-S_N"/>
    <property type="match status" value="1"/>
</dbReference>
<evidence type="ECO:0000256" key="6">
    <source>
        <dbReference type="ARBA" id="ARBA00022723"/>
    </source>
</evidence>
<dbReference type="EC" id="1.10.2.2" evidence="17"/>
<evidence type="ECO:0000256" key="8">
    <source>
        <dbReference type="ARBA" id="ARBA00022982"/>
    </source>
</evidence>
<gene>
    <name evidence="17" type="primary">petA</name>
    <name evidence="17" type="ORF">LS71_006380</name>
</gene>
<feature type="domain" description="Rieske" evidence="16">
    <location>
        <begin position="97"/>
        <end position="153"/>
    </location>
</feature>
<dbReference type="GO" id="GO:0051537">
    <property type="term" value="F:2 iron, 2 sulfur cluster binding"/>
    <property type="evidence" value="ECO:0007669"/>
    <property type="project" value="UniProtKB-KW"/>
</dbReference>
<dbReference type="InterPro" id="IPR019470">
    <property type="entry name" value="Ubiq_cytC_Rdtase_Fe-S_su_TAT"/>
</dbReference>
<dbReference type="STRING" id="1677920.LS71_04500"/>
<dbReference type="InterPro" id="IPR017941">
    <property type="entry name" value="Rieske_2Fe-2S"/>
</dbReference>
<organism evidence="17 18">
    <name type="scientific">Helicobacter jaachi</name>
    <dbReference type="NCBI Taxonomy" id="1677920"/>
    <lineage>
        <taxon>Bacteria</taxon>
        <taxon>Pseudomonadati</taxon>
        <taxon>Campylobacterota</taxon>
        <taxon>Epsilonproteobacteria</taxon>
        <taxon>Campylobacterales</taxon>
        <taxon>Helicobacteraceae</taxon>
        <taxon>Helicobacter</taxon>
    </lineage>
</organism>
<evidence type="ECO:0000313" key="18">
    <source>
        <dbReference type="Proteomes" id="UP000029733"/>
    </source>
</evidence>
<keyword evidence="10" id="KW-0408">Iron</keyword>
<dbReference type="NCBIfam" id="TIGR01416">
    <property type="entry name" value="Rieske_proteo"/>
    <property type="match status" value="1"/>
</dbReference>
<keyword evidence="7" id="KW-1278">Translocase</keyword>
<dbReference type="Proteomes" id="UP000029733">
    <property type="component" value="Unassembled WGS sequence"/>
</dbReference>
<keyword evidence="5" id="KW-0001">2Fe-2S</keyword>
<evidence type="ECO:0000256" key="10">
    <source>
        <dbReference type="ARBA" id="ARBA00023004"/>
    </source>
</evidence>
<dbReference type="GO" id="GO:0016491">
    <property type="term" value="F:oxidoreductase activity"/>
    <property type="evidence" value="ECO:0007669"/>
    <property type="project" value="UniProtKB-KW"/>
</dbReference>
<keyword evidence="2" id="KW-0813">Transport</keyword>
<evidence type="ECO:0000256" key="12">
    <source>
        <dbReference type="ARBA" id="ARBA00023136"/>
    </source>
</evidence>
<protein>
    <submittedName>
        <fullName evidence="17">Ubiquinol-cytochrome c reductase iron-sulfur subunit</fullName>
        <ecNumber evidence="17">1.10.2.2</ecNumber>
    </submittedName>
</protein>